<comment type="caution">
    <text evidence="6">The sequence shown here is derived from an EMBL/GenBank/DDBJ whole genome shotgun (WGS) entry which is preliminary data.</text>
</comment>
<evidence type="ECO:0000256" key="3">
    <source>
        <dbReference type="ARBA" id="ARBA00022723"/>
    </source>
</evidence>
<dbReference type="InterPro" id="IPR000688">
    <property type="entry name" value="HypA/HybF"/>
</dbReference>
<keyword evidence="7" id="KW-1185">Reference proteome</keyword>
<dbReference type="PROSITE" id="PS01249">
    <property type="entry name" value="HYPA"/>
    <property type="match status" value="1"/>
</dbReference>
<dbReference type="InterPro" id="IPR020538">
    <property type="entry name" value="Hydgase_Ni_incorp_HypA/HybF_CS"/>
</dbReference>
<dbReference type="PANTHER" id="PTHR34535:SF3">
    <property type="entry name" value="HYDROGENASE MATURATION FACTOR HYPA"/>
    <property type="match status" value="1"/>
</dbReference>
<keyword evidence="3 5" id="KW-0479">Metal-binding</keyword>
<dbReference type="Pfam" id="PF01155">
    <property type="entry name" value="HypA"/>
    <property type="match status" value="1"/>
</dbReference>
<evidence type="ECO:0000313" key="6">
    <source>
        <dbReference type="EMBL" id="TRO82397.1"/>
    </source>
</evidence>
<evidence type="ECO:0000256" key="4">
    <source>
        <dbReference type="ARBA" id="ARBA00022833"/>
    </source>
</evidence>
<dbReference type="EMBL" id="VJVV01000004">
    <property type="protein sequence ID" value="TRO82397.1"/>
    <property type="molecule type" value="Genomic_DNA"/>
</dbReference>
<dbReference type="RefSeq" id="WP_092057449.1">
    <property type="nucleotide sequence ID" value="NZ_FOJJ01000034.1"/>
</dbReference>
<dbReference type="Gene3D" id="3.30.2320.80">
    <property type="match status" value="1"/>
</dbReference>
<name>A0A550JGQ5_9BACT</name>
<dbReference type="GO" id="GO:0008270">
    <property type="term" value="F:zinc ion binding"/>
    <property type="evidence" value="ECO:0007669"/>
    <property type="project" value="UniProtKB-UniRule"/>
</dbReference>
<accession>A0A550JGQ5</accession>
<keyword evidence="2 5" id="KW-0533">Nickel</keyword>
<dbReference type="NCBIfam" id="TIGR00100">
    <property type="entry name" value="hypA"/>
    <property type="match status" value="1"/>
</dbReference>
<dbReference type="PANTHER" id="PTHR34535">
    <property type="entry name" value="HYDROGENASE MATURATION FACTOR HYPA"/>
    <property type="match status" value="1"/>
</dbReference>
<comment type="function">
    <text evidence="5">Involved in the maturation of [NiFe] hydrogenases. Required for nickel insertion into the metal center of the hydrogenase.</text>
</comment>
<keyword evidence="4 5" id="KW-0862">Zinc</keyword>
<evidence type="ECO:0000256" key="5">
    <source>
        <dbReference type="HAMAP-Rule" id="MF_00213"/>
    </source>
</evidence>
<dbReference type="GO" id="GO:0016151">
    <property type="term" value="F:nickel cation binding"/>
    <property type="evidence" value="ECO:0007669"/>
    <property type="project" value="UniProtKB-UniRule"/>
</dbReference>
<feature type="binding site" evidence="5">
    <location>
        <position position="2"/>
    </location>
    <ligand>
        <name>Ni(2+)</name>
        <dbReference type="ChEBI" id="CHEBI:49786"/>
    </ligand>
</feature>
<gene>
    <name evidence="5 6" type="primary">hypA</name>
    <name evidence="6" type="ORF">FL622_07420</name>
</gene>
<evidence type="ECO:0000256" key="2">
    <source>
        <dbReference type="ARBA" id="ARBA00022596"/>
    </source>
</evidence>
<dbReference type="PIRSF" id="PIRSF004761">
    <property type="entry name" value="Hydrgn_mat_HypA"/>
    <property type="match status" value="1"/>
</dbReference>
<feature type="binding site" evidence="5">
    <location>
        <position position="92"/>
    </location>
    <ligand>
        <name>Zn(2+)</name>
        <dbReference type="ChEBI" id="CHEBI:29105"/>
    </ligand>
</feature>
<evidence type="ECO:0000256" key="1">
    <source>
        <dbReference type="ARBA" id="ARBA00010748"/>
    </source>
</evidence>
<dbReference type="OrthoDB" id="9800361at2"/>
<dbReference type="AlphaFoldDB" id="A0A550JGQ5"/>
<evidence type="ECO:0000313" key="7">
    <source>
        <dbReference type="Proteomes" id="UP000317155"/>
    </source>
</evidence>
<dbReference type="HAMAP" id="MF_00213">
    <property type="entry name" value="HypA_HybF"/>
    <property type="match status" value="1"/>
</dbReference>
<feature type="binding site" evidence="5">
    <location>
        <position position="76"/>
    </location>
    <ligand>
        <name>Zn(2+)</name>
        <dbReference type="ChEBI" id="CHEBI:29105"/>
    </ligand>
</feature>
<feature type="binding site" evidence="5">
    <location>
        <position position="89"/>
    </location>
    <ligand>
        <name>Zn(2+)</name>
        <dbReference type="ChEBI" id="CHEBI:29105"/>
    </ligand>
</feature>
<comment type="similarity">
    <text evidence="1 5">Belongs to the HypA/HybF family.</text>
</comment>
<proteinExistence type="inferred from homology"/>
<protein>
    <recommendedName>
        <fullName evidence="5">Hydrogenase maturation factor HypA</fullName>
    </recommendedName>
</protein>
<sequence>MHEVAITQNIIDICETTARRQGATTVRSVTVAIGELSGVVPEAVEFCFEACSKGTLLENASLLIERIPGRGRCLACQTEFPLDNYSFACPACGEFAPRRITGEELSVIQMEID</sequence>
<dbReference type="Proteomes" id="UP000317155">
    <property type="component" value="Unassembled WGS sequence"/>
</dbReference>
<feature type="binding site" evidence="5">
    <location>
        <position position="73"/>
    </location>
    <ligand>
        <name>Zn(2+)</name>
        <dbReference type="ChEBI" id="CHEBI:29105"/>
    </ligand>
</feature>
<dbReference type="GO" id="GO:0051604">
    <property type="term" value="P:protein maturation"/>
    <property type="evidence" value="ECO:0007669"/>
    <property type="project" value="InterPro"/>
</dbReference>
<organism evidence="6 7">
    <name type="scientific">Trichloromonas acetexigens</name>
    <dbReference type="NCBI Taxonomy" id="38815"/>
    <lineage>
        <taxon>Bacteria</taxon>
        <taxon>Pseudomonadati</taxon>
        <taxon>Thermodesulfobacteriota</taxon>
        <taxon>Desulfuromonadia</taxon>
        <taxon>Desulfuromonadales</taxon>
        <taxon>Trichloromonadaceae</taxon>
        <taxon>Trichloromonas</taxon>
    </lineage>
</organism>
<reference evidence="6 7" key="1">
    <citation type="submission" date="2019-07" db="EMBL/GenBank/DDBJ databases">
        <title>Insights of Desulfuromonas acetexigens electromicrobiology.</title>
        <authorList>
            <person name="Katuri K."/>
            <person name="Sapireddy V."/>
            <person name="Shaw D.R."/>
            <person name="Saikaly P."/>
        </authorList>
    </citation>
    <scope>NUCLEOTIDE SEQUENCE [LARGE SCALE GENOMIC DNA]</scope>
    <source>
        <strain evidence="6 7">2873</strain>
    </source>
</reference>